<dbReference type="Proteomes" id="UP000652761">
    <property type="component" value="Unassembled WGS sequence"/>
</dbReference>
<feature type="region of interest" description="Disordered" evidence="1">
    <location>
        <begin position="9"/>
        <end position="28"/>
    </location>
</feature>
<protein>
    <submittedName>
        <fullName evidence="2">Uncharacterized protein</fullName>
    </submittedName>
</protein>
<dbReference type="EMBL" id="NMUH01000864">
    <property type="protein sequence ID" value="MQL86008.1"/>
    <property type="molecule type" value="Genomic_DNA"/>
</dbReference>
<comment type="caution">
    <text evidence="2">The sequence shown here is derived from an EMBL/GenBank/DDBJ whole genome shotgun (WGS) entry which is preliminary data.</text>
</comment>
<dbReference type="AlphaFoldDB" id="A0A843URA0"/>
<reference evidence="2" key="1">
    <citation type="submission" date="2017-07" db="EMBL/GenBank/DDBJ databases">
        <title>Taro Niue Genome Assembly and Annotation.</title>
        <authorList>
            <person name="Atibalentja N."/>
            <person name="Keating K."/>
            <person name="Fields C.J."/>
        </authorList>
    </citation>
    <scope>NUCLEOTIDE SEQUENCE</scope>
    <source>
        <strain evidence="2">Niue_2</strain>
        <tissue evidence="2">Leaf</tissue>
    </source>
</reference>
<keyword evidence="3" id="KW-1185">Reference proteome</keyword>
<sequence length="115" mass="12975">MPSSCLFFATHKSPPGHGRRASPVAPEVGARNMPAPCLSPPTHPFLSHCKIAREAGLWKAKRLMGELEEEERRVAKTAKPEELEEEEAGRRWRCRGGEEVFPVEERRTLSEPEMN</sequence>
<proteinExistence type="predicted"/>
<evidence type="ECO:0000313" key="3">
    <source>
        <dbReference type="Proteomes" id="UP000652761"/>
    </source>
</evidence>
<evidence type="ECO:0000313" key="2">
    <source>
        <dbReference type="EMBL" id="MQL86008.1"/>
    </source>
</evidence>
<name>A0A843URA0_COLES</name>
<accession>A0A843URA0</accession>
<organism evidence="2 3">
    <name type="scientific">Colocasia esculenta</name>
    <name type="common">Wild taro</name>
    <name type="synonym">Arum esculentum</name>
    <dbReference type="NCBI Taxonomy" id="4460"/>
    <lineage>
        <taxon>Eukaryota</taxon>
        <taxon>Viridiplantae</taxon>
        <taxon>Streptophyta</taxon>
        <taxon>Embryophyta</taxon>
        <taxon>Tracheophyta</taxon>
        <taxon>Spermatophyta</taxon>
        <taxon>Magnoliopsida</taxon>
        <taxon>Liliopsida</taxon>
        <taxon>Araceae</taxon>
        <taxon>Aroideae</taxon>
        <taxon>Colocasieae</taxon>
        <taxon>Colocasia</taxon>
    </lineage>
</organism>
<gene>
    <name evidence="2" type="ORF">Taro_018535</name>
</gene>
<evidence type="ECO:0000256" key="1">
    <source>
        <dbReference type="SAM" id="MobiDB-lite"/>
    </source>
</evidence>